<reference evidence="7" key="1">
    <citation type="journal article" date="2013" name="Stand. Genomic Sci.">
        <title>Complete genome sequence of the halophilic bacterium Spirochaeta africana type strain (Z-7692(T)) from the alkaline Lake Magadi in the East African Rift.</title>
        <authorList>
            <person name="Liolos K."/>
            <person name="Abt B."/>
            <person name="Scheuner C."/>
            <person name="Teshima H."/>
            <person name="Held B."/>
            <person name="Lapidus A."/>
            <person name="Nolan M."/>
            <person name="Lucas S."/>
            <person name="Deshpande S."/>
            <person name="Cheng J.F."/>
            <person name="Tapia R."/>
            <person name="Goodwin L.A."/>
            <person name="Pitluck S."/>
            <person name="Pagani I."/>
            <person name="Ivanova N."/>
            <person name="Mavromatis K."/>
            <person name="Mikhailova N."/>
            <person name="Huntemann M."/>
            <person name="Pati A."/>
            <person name="Chen A."/>
            <person name="Palaniappan K."/>
            <person name="Land M."/>
            <person name="Rohde M."/>
            <person name="Tindall B.J."/>
            <person name="Detter J.C."/>
            <person name="Goker M."/>
            <person name="Bristow J."/>
            <person name="Eisen J.A."/>
            <person name="Markowitz V."/>
            <person name="Hugenholtz P."/>
            <person name="Woyke T."/>
            <person name="Klenk H.P."/>
            <person name="Kyrpides N.C."/>
        </authorList>
    </citation>
    <scope>NUCLEOTIDE SEQUENCE</scope>
    <source>
        <strain evidence="7">ATCC 700263 / DSM 8902 / Z-7692</strain>
    </source>
</reference>
<dbReference type="InterPro" id="IPR013656">
    <property type="entry name" value="PAS_4"/>
</dbReference>
<dbReference type="PROSITE" id="PS50043">
    <property type="entry name" value="HTH_LUXR_2"/>
    <property type="match status" value="1"/>
</dbReference>
<dbReference type="KEGG" id="sfc:Spiaf_1229"/>
<dbReference type="Proteomes" id="UP000007383">
    <property type="component" value="Chromosome"/>
</dbReference>
<dbReference type="PRINTS" id="PR00038">
    <property type="entry name" value="HTHLUXR"/>
</dbReference>
<dbReference type="CDD" id="cd06170">
    <property type="entry name" value="LuxR_C_like"/>
    <property type="match status" value="1"/>
</dbReference>
<dbReference type="PATRIC" id="fig|889378.3.peg.1228"/>
<name>H9UIG4_SPIAZ</name>
<keyword evidence="4" id="KW-0732">Signal</keyword>
<evidence type="ECO:0000313" key="7">
    <source>
        <dbReference type="Proteomes" id="UP000007383"/>
    </source>
</evidence>
<feature type="signal peptide" evidence="4">
    <location>
        <begin position="1"/>
        <end position="21"/>
    </location>
</feature>
<evidence type="ECO:0000256" key="3">
    <source>
        <dbReference type="ARBA" id="ARBA00023163"/>
    </source>
</evidence>
<dbReference type="InterPro" id="IPR035965">
    <property type="entry name" value="PAS-like_dom_sf"/>
</dbReference>
<dbReference type="GO" id="GO:0006355">
    <property type="term" value="P:regulation of DNA-templated transcription"/>
    <property type="evidence" value="ECO:0007669"/>
    <property type="project" value="InterPro"/>
</dbReference>
<sequence>MKAMGCWLAAVQNLLSPVAGAFLDTVRQPVGESLEDVALDSFPGCLLLVLNTQTEVQRVNDCTLRMLQQQRSRVRGYRLQEVVPFGNCLYQMLQRMSAAGEETATAVLELQSSSSAAVCMDVQATVLYDAARQRIGYIITGQPIEGKQELRQLYRLSQREIEIVEEIIQGRSTRAIAAALSISERTVKTHITHIFRKLQVHNRIQLYRLLRDSACISSHPSGRSLLLLPRR</sequence>
<evidence type="ECO:0000313" key="6">
    <source>
        <dbReference type="EMBL" id="AFG37307.1"/>
    </source>
</evidence>
<dbReference type="InterPro" id="IPR036388">
    <property type="entry name" value="WH-like_DNA-bd_sf"/>
</dbReference>
<keyword evidence="3" id="KW-0804">Transcription</keyword>
<accession>H9UIG4</accession>
<evidence type="ECO:0000259" key="5">
    <source>
        <dbReference type="PROSITE" id="PS50043"/>
    </source>
</evidence>
<evidence type="ECO:0000256" key="2">
    <source>
        <dbReference type="ARBA" id="ARBA00023125"/>
    </source>
</evidence>
<dbReference type="GO" id="GO:0003677">
    <property type="term" value="F:DNA binding"/>
    <property type="evidence" value="ECO:0007669"/>
    <property type="project" value="UniProtKB-KW"/>
</dbReference>
<gene>
    <name evidence="6" type="ordered locus">Spiaf_1229</name>
</gene>
<dbReference type="Pfam" id="PF00196">
    <property type="entry name" value="GerE"/>
    <property type="match status" value="1"/>
</dbReference>
<dbReference type="PROSITE" id="PS00622">
    <property type="entry name" value="HTH_LUXR_1"/>
    <property type="match status" value="1"/>
</dbReference>
<dbReference type="STRING" id="889378.Spiaf_1229"/>
<dbReference type="Pfam" id="PF08448">
    <property type="entry name" value="PAS_4"/>
    <property type="match status" value="1"/>
</dbReference>
<dbReference type="SUPFAM" id="SSF46894">
    <property type="entry name" value="C-terminal effector domain of the bipartite response regulators"/>
    <property type="match status" value="1"/>
</dbReference>
<evidence type="ECO:0000256" key="4">
    <source>
        <dbReference type="SAM" id="SignalP"/>
    </source>
</evidence>
<dbReference type="OrthoDB" id="371301at2"/>
<dbReference type="Gene3D" id="1.10.10.10">
    <property type="entry name" value="Winged helix-like DNA-binding domain superfamily/Winged helix DNA-binding domain"/>
    <property type="match status" value="1"/>
</dbReference>
<dbReference type="PANTHER" id="PTHR44688:SF16">
    <property type="entry name" value="DNA-BINDING TRANSCRIPTIONAL ACTIVATOR DEVR_DOSR"/>
    <property type="match status" value="1"/>
</dbReference>
<dbReference type="SMART" id="SM00421">
    <property type="entry name" value="HTH_LUXR"/>
    <property type="match status" value="1"/>
</dbReference>
<organism evidence="6 7">
    <name type="scientific">Spirochaeta africana (strain ATCC 700263 / DSM 8902 / Z-7692)</name>
    <dbReference type="NCBI Taxonomy" id="889378"/>
    <lineage>
        <taxon>Bacteria</taxon>
        <taxon>Pseudomonadati</taxon>
        <taxon>Spirochaetota</taxon>
        <taxon>Spirochaetia</taxon>
        <taxon>Spirochaetales</taxon>
        <taxon>Spirochaetaceae</taxon>
        <taxon>Spirochaeta</taxon>
    </lineage>
</organism>
<dbReference type="eggNOG" id="COG2197">
    <property type="taxonomic scope" value="Bacteria"/>
</dbReference>
<dbReference type="InterPro" id="IPR000792">
    <property type="entry name" value="Tscrpt_reg_LuxR_C"/>
</dbReference>
<dbReference type="AlphaFoldDB" id="H9UIG4"/>
<feature type="domain" description="HTH luxR-type" evidence="5">
    <location>
        <begin position="149"/>
        <end position="214"/>
    </location>
</feature>
<protein>
    <submittedName>
        <fullName evidence="6">Response regulator containing a CheY-like receiver domain and an HTH DNA-binding domain</fullName>
    </submittedName>
</protein>
<keyword evidence="7" id="KW-1185">Reference proteome</keyword>
<dbReference type="HOGENOM" id="CLU_1199179_0_0_12"/>
<evidence type="ECO:0000256" key="1">
    <source>
        <dbReference type="ARBA" id="ARBA00023015"/>
    </source>
</evidence>
<dbReference type="InterPro" id="IPR016032">
    <property type="entry name" value="Sig_transdc_resp-reg_C-effctor"/>
</dbReference>
<dbReference type="PANTHER" id="PTHR44688">
    <property type="entry name" value="DNA-BINDING TRANSCRIPTIONAL ACTIVATOR DEVR_DOSR"/>
    <property type="match status" value="1"/>
</dbReference>
<keyword evidence="2 6" id="KW-0238">DNA-binding</keyword>
<dbReference type="Gene3D" id="3.30.450.20">
    <property type="entry name" value="PAS domain"/>
    <property type="match status" value="1"/>
</dbReference>
<dbReference type="EMBL" id="CP003282">
    <property type="protein sequence ID" value="AFG37307.1"/>
    <property type="molecule type" value="Genomic_DNA"/>
</dbReference>
<keyword evidence="1" id="KW-0805">Transcription regulation</keyword>
<feature type="chain" id="PRO_5003623387" evidence="4">
    <location>
        <begin position="22"/>
        <end position="231"/>
    </location>
</feature>
<dbReference type="SUPFAM" id="SSF55785">
    <property type="entry name" value="PYP-like sensor domain (PAS domain)"/>
    <property type="match status" value="1"/>
</dbReference>
<proteinExistence type="predicted"/>